<protein>
    <submittedName>
        <fullName evidence="1">Uncharacterized protein</fullName>
    </submittedName>
</protein>
<dbReference type="InterPro" id="IPR051252">
    <property type="entry name" value="IS1_transposase_InsA"/>
</dbReference>
<dbReference type="PANTHER" id="PTHR47923">
    <property type="entry name" value="INSERTION ELEMENT IS1 1 PROTEIN INSA-RELATED"/>
    <property type="match status" value="1"/>
</dbReference>
<reference evidence="1 2" key="1">
    <citation type="submission" date="2016-10" db="EMBL/GenBank/DDBJ databases">
        <authorList>
            <person name="Varghese N."/>
            <person name="Submissions S."/>
        </authorList>
    </citation>
    <scope>NUCLEOTIDE SEQUENCE [LARGE SCALE GENOMIC DNA]</scope>
    <source>
        <strain evidence="1 2">DSM 5563</strain>
    </source>
</reference>
<sequence>MKSRLIICHHCSERNCVRRHGKARSGLQRYFCSNCKRTFQINYIYQGHEGKILRQVESMYDEGKTRAEICRNLGVNPVVVDRYLYLISMESDAY</sequence>
<dbReference type="Proteomes" id="UP000226420">
    <property type="component" value="Unassembled WGS sequence"/>
</dbReference>
<proteinExistence type="predicted"/>
<comment type="caution">
    <text evidence="1">The sequence shown here is derived from an EMBL/GenBank/DDBJ whole genome shotgun (WGS) entry which is preliminary data.</text>
</comment>
<organism evidence="1 2">
    <name type="scientific">Pragia fontium DSM 5563 = ATCC 49100</name>
    <dbReference type="NCBI Taxonomy" id="1122977"/>
    <lineage>
        <taxon>Bacteria</taxon>
        <taxon>Pseudomonadati</taxon>
        <taxon>Pseudomonadota</taxon>
        <taxon>Gammaproteobacteria</taxon>
        <taxon>Enterobacterales</taxon>
        <taxon>Budviciaceae</taxon>
        <taxon>Pragia</taxon>
    </lineage>
</organism>
<accession>A0AAJ5BHK9</accession>
<dbReference type="PANTHER" id="PTHR47923:SF1">
    <property type="entry name" value="INSERTION ELEMENT IS1 1 PROTEIN INSA-RELATED"/>
    <property type="match status" value="1"/>
</dbReference>
<dbReference type="EMBL" id="FOLW01000006">
    <property type="protein sequence ID" value="SFC99142.1"/>
    <property type="molecule type" value="Genomic_DNA"/>
</dbReference>
<gene>
    <name evidence="1" type="ORF">SAMN02745723_106156</name>
</gene>
<name>A0AAJ5BHK9_9GAMM</name>
<dbReference type="GO" id="GO:0006313">
    <property type="term" value="P:DNA transposition"/>
    <property type="evidence" value="ECO:0007669"/>
    <property type="project" value="TreeGrafter"/>
</dbReference>
<dbReference type="AlphaFoldDB" id="A0AAJ5BHK9"/>
<evidence type="ECO:0000313" key="1">
    <source>
        <dbReference type="EMBL" id="SFC99142.1"/>
    </source>
</evidence>
<evidence type="ECO:0000313" key="2">
    <source>
        <dbReference type="Proteomes" id="UP000226420"/>
    </source>
</evidence>